<dbReference type="OrthoDB" id="7791436at2759"/>
<feature type="compositionally biased region" description="Polar residues" evidence="2">
    <location>
        <begin position="270"/>
        <end position="280"/>
    </location>
</feature>
<feature type="compositionally biased region" description="Basic and acidic residues" evidence="2">
    <location>
        <begin position="210"/>
        <end position="220"/>
    </location>
</feature>
<feature type="domain" description="SWIM-type" evidence="3">
    <location>
        <begin position="778"/>
        <end position="814"/>
    </location>
</feature>
<dbReference type="Pfam" id="PF04434">
    <property type="entry name" value="SWIM"/>
    <property type="match status" value="1"/>
</dbReference>
<dbReference type="Proteomes" id="UP001151699">
    <property type="component" value="Chromosome A"/>
</dbReference>
<proteinExistence type="predicted"/>
<keyword evidence="1" id="KW-0863">Zinc-finger</keyword>
<protein>
    <recommendedName>
        <fullName evidence="3">SWIM-type domain-containing protein</fullName>
    </recommendedName>
</protein>
<dbReference type="PROSITE" id="PS50966">
    <property type="entry name" value="ZF_SWIM"/>
    <property type="match status" value="1"/>
</dbReference>
<evidence type="ECO:0000256" key="2">
    <source>
        <dbReference type="SAM" id="MobiDB-lite"/>
    </source>
</evidence>
<name>A0A9Q0NHE0_9DIPT</name>
<feature type="region of interest" description="Disordered" evidence="2">
    <location>
        <begin position="822"/>
        <end position="846"/>
    </location>
</feature>
<evidence type="ECO:0000256" key="1">
    <source>
        <dbReference type="PROSITE-ProRule" id="PRU00325"/>
    </source>
</evidence>
<dbReference type="EMBL" id="WJQU01000001">
    <property type="protein sequence ID" value="KAJ6649606.1"/>
    <property type="molecule type" value="Genomic_DNA"/>
</dbReference>
<keyword evidence="1" id="KW-0479">Metal-binding</keyword>
<feature type="region of interest" description="Disordered" evidence="2">
    <location>
        <begin position="190"/>
        <end position="227"/>
    </location>
</feature>
<evidence type="ECO:0000259" key="3">
    <source>
        <dbReference type="PROSITE" id="PS50966"/>
    </source>
</evidence>
<reference evidence="4" key="1">
    <citation type="submission" date="2022-07" db="EMBL/GenBank/DDBJ databases">
        <authorList>
            <person name="Trinca V."/>
            <person name="Uliana J.V.C."/>
            <person name="Torres T.T."/>
            <person name="Ward R.J."/>
            <person name="Monesi N."/>
        </authorList>
    </citation>
    <scope>NUCLEOTIDE SEQUENCE</scope>
    <source>
        <strain evidence="4">HSMRA1968</strain>
        <tissue evidence="4">Whole embryos</tissue>
    </source>
</reference>
<dbReference type="InterPro" id="IPR007527">
    <property type="entry name" value="Znf_SWIM"/>
</dbReference>
<dbReference type="AlphaFoldDB" id="A0A9Q0NHE0"/>
<accession>A0A9Q0NHE0</accession>
<evidence type="ECO:0000313" key="5">
    <source>
        <dbReference type="Proteomes" id="UP001151699"/>
    </source>
</evidence>
<gene>
    <name evidence="4" type="ORF">Bhyg_04844</name>
</gene>
<keyword evidence="1" id="KW-0862">Zinc</keyword>
<organism evidence="4 5">
    <name type="scientific">Pseudolycoriella hygida</name>
    <dbReference type="NCBI Taxonomy" id="35572"/>
    <lineage>
        <taxon>Eukaryota</taxon>
        <taxon>Metazoa</taxon>
        <taxon>Ecdysozoa</taxon>
        <taxon>Arthropoda</taxon>
        <taxon>Hexapoda</taxon>
        <taxon>Insecta</taxon>
        <taxon>Pterygota</taxon>
        <taxon>Neoptera</taxon>
        <taxon>Endopterygota</taxon>
        <taxon>Diptera</taxon>
        <taxon>Nematocera</taxon>
        <taxon>Sciaroidea</taxon>
        <taxon>Sciaridae</taxon>
        <taxon>Pseudolycoriella</taxon>
    </lineage>
</organism>
<dbReference type="GO" id="GO:0008270">
    <property type="term" value="F:zinc ion binding"/>
    <property type="evidence" value="ECO:0007669"/>
    <property type="project" value="UniProtKB-KW"/>
</dbReference>
<evidence type="ECO:0000313" key="4">
    <source>
        <dbReference type="EMBL" id="KAJ6649606.1"/>
    </source>
</evidence>
<feature type="region of interest" description="Disordered" evidence="2">
    <location>
        <begin position="264"/>
        <end position="292"/>
    </location>
</feature>
<comment type="caution">
    <text evidence="4">The sequence shown here is derived from an EMBL/GenBank/DDBJ whole genome shotgun (WGS) entry which is preliminary data.</text>
</comment>
<feature type="compositionally biased region" description="Basic and acidic residues" evidence="2">
    <location>
        <begin position="281"/>
        <end position="292"/>
    </location>
</feature>
<keyword evidence="5" id="KW-1185">Reference proteome</keyword>
<sequence length="846" mass="97563">MEYQTPCVTTFHNRKRFHATQKSLSESISEWFKRLQTIVNNCEFKQFADFMLMDKFMSGLSETDFEKISKVPIWTVDELILMVIGNAHTSASKEPINTPESKEDVPFQGTSFDETGKTQRQESDILQVKVENAVEIDDMDYEFSDSFEDKFNERTETQTEANGCKKFKADRTKKTKGANNRKLRGKYCEGARESHDPFPPQQLQPQSTQEHMRQSTEEVPMHSAKPTSMLVAPKIEPESDSEANSMRSEYEVEFVMDCDNSRNGVLPDYQSPSNSALSLQNERRQRSDKKWVKEKTYSSEEDALLDIKNENCWSRHSTNHSYGGRSIIYRCNKVKAKGHQCSSGVYLLYHADSENITLFRSENAHDCHELPPRGKQGVSPDVVEFISKCLDSKMRCKEIMNAIYLKGMVVPSKSQMNYCISTLRKNRNDPPKISIAELKQFLTQHLEYPENPNEAFVLDYRISDENEKRFDFFVTSKKLLSLAIGKKLFACDTSSKVIWQGFPVTPVGTLDMDRNYHMFGLGVSSDEHSDAFDFFFRAIKNGVNRVHGIDIKPEILLSDASKSIQSGFTSAFGDDCLILMCWHHMKKALRDQLSNLIPTLFHDNVMTDVDTLQICQNPEMFERASTLFLQKYCEFGDFVSYFQEQWLKQNRNWYEGASPMFVPSSNNGEETFTRWFKEKKTMRDRLPLQLFTEKLFVWIVSFGVEYDSGARGPFIEEPTISPSLWTQSHEWERLNKFDREETNSLILVPAGDAVRLDVSRTDKWESFDDFKNRAFQVWQVDTSENDWIKWTCSCPAFKKKYICKHVIGIAINLQKVKPPISAEANPIGGNKRKRGRPPKAEKALLV</sequence>